<accession>A0A645J7C8</accession>
<proteinExistence type="predicted"/>
<comment type="caution">
    <text evidence="1">The sequence shown here is derived from an EMBL/GenBank/DDBJ whole genome shotgun (WGS) entry which is preliminary data.</text>
</comment>
<gene>
    <name evidence="1" type="ORF">SDC9_206758</name>
</gene>
<sequence>MSLLKAAYAKDGFFLRAESFYNVASYVDEVNAVDSYGGTSLHRQSHGESFLALVQNRFSGNGLYILDEPEAALSPLRLLTLMGEIDILVKNNSQFLIATH</sequence>
<name>A0A645J7C8_9ZZZZ</name>
<dbReference type="SUPFAM" id="SSF52540">
    <property type="entry name" value="P-loop containing nucleoside triphosphate hydrolases"/>
    <property type="match status" value="1"/>
</dbReference>
<dbReference type="EMBL" id="VSSQ01132545">
    <property type="protein sequence ID" value="MPN59040.1"/>
    <property type="molecule type" value="Genomic_DNA"/>
</dbReference>
<dbReference type="AlphaFoldDB" id="A0A645J7C8"/>
<organism evidence="1">
    <name type="scientific">bioreactor metagenome</name>
    <dbReference type="NCBI Taxonomy" id="1076179"/>
    <lineage>
        <taxon>unclassified sequences</taxon>
        <taxon>metagenomes</taxon>
        <taxon>ecological metagenomes</taxon>
    </lineage>
</organism>
<evidence type="ECO:0000313" key="1">
    <source>
        <dbReference type="EMBL" id="MPN59040.1"/>
    </source>
</evidence>
<dbReference type="InterPro" id="IPR027417">
    <property type="entry name" value="P-loop_NTPase"/>
</dbReference>
<protein>
    <submittedName>
        <fullName evidence="1">Uncharacterized protein</fullName>
    </submittedName>
</protein>
<reference evidence="1" key="1">
    <citation type="submission" date="2019-08" db="EMBL/GenBank/DDBJ databases">
        <authorList>
            <person name="Kucharzyk K."/>
            <person name="Murdoch R.W."/>
            <person name="Higgins S."/>
            <person name="Loffler F."/>
        </authorList>
    </citation>
    <scope>NUCLEOTIDE SEQUENCE</scope>
</reference>
<dbReference type="Gene3D" id="3.40.50.300">
    <property type="entry name" value="P-loop containing nucleotide triphosphate hydrolases"/>
    <property type="match status" value="1"/>
</dbReference>